<dbReference type="PANTHER" id="PTHR10683:SF31">
    <property type="entry name" value="TRANSALDOLASE"/>
    <property type="match status" value="1"/>
</dbReference>
<evidence type="ECO:0000256" key="2">
    <source>
        <dbReference type="ARBA" id="ARBA00004496"/>
    </source>
</evidence>
<dbReference type="NCBIfam" id="NF007080">
    <property type="entry name" value="PRK09533.1"/>
    <property type="match status" value="1"/>
</dbReference>
<keyword evidence="9 11" id="KW-0704">Schiff base</keyword>
<dbReference type="PANTHER" id="PTHR10683">
    <property type="entry name" value="TRANSALDOLASE"/>
    <property type="match status" value="1"/>
</dbReference>
<sequence>MSTAIHRLNELGQSIWYDNVRRGLIESGELSDLIAQGVSGVTSNPTIFEKAINGSHDYDAALRQLVAQRASLETIYDTLVLEDIANGADLLRPVYDRTHGLDGYISVEVPPTLAAQTDKTIEEGRRLFKALGRPNVMIKVPATPEGIPAIRQLIADGINVNVTLIFSLDAYRTVIDAYLSGLEDRVSRGQPINHVASVASFFVSRLDTLVDQLIKEKGLPQDLAGKAAVANAKLAYELFTQLFNSPRFEALKAEGAMVQRPLWASTSTKNPSYPDLLYVDTLIGPDTVNTLPPQTVAAVLDHVTVKRTVDEDLAGAHQVIDTLEAAGISMHAVTDQLLQEGVESFSQSFVTLFRGLKRKRAAIVSELEPVDWSQDILHATADAVVEELTKQDAVARVWSHDASLWKTDPDHQAIIRNALGWLSVPEKVAQDLPNLKAFTQSVIDDGYTDVVVLGMGGSSLISDVLLHTFPAPAPYLRLHVLDSTSPDAVQAVRNRLPLATSLFIVASKSGTTTEPQEYFRYFWEEVSAISSKPGEHFVAITDPGTLLVEEAASHGFRKTFLNPADIGGRYSALSWFGMVPAALSGVDLEALLTNAQDMQQLCHVASVKDNPGALLGALMGAFAVSGRDKMTLLMPEALSQFSDWIEQLLAESTGKEGTGLLPIAHEPALPAHEYSHDRLFIACQMESEPDSDLDARIQELRQAGHPVVVLPMADRTALGGELFRWEFATAIAGSVLRIDAFDQPNVQESKDNTKRVLQEFKEKKALPEEERVGSQAGFYWSAAHFAIAPGSSLAESLTALMRTFKTNDYVAMMAYVDPNPKSWEMLQAIRAEIGRQWNVPTTLGFGPRFLHSTGQLHKGGNDHGLFIQIVADAGAHVPIPGEPFDFLTLIKAQAIGDYQALRSHNRRVIRIVMTESTVEGLKVLENTVRALRTK</sequence>
<evidence type="ECO:0000256" key="6">
    <source>
        <dbReference type="ARBA" id="ARBA00022490"/>
    </source>
</evidence>
<evidence type="ECO:0000256" key="7">
    <source>
        <dbReference type="ARBA" id="ARBA00022679"/>
    </source>
</evidence>
<name>A0ABN5H0Z8_9FIRM</name>
<keyword evidence="8 11" id="KW-0570">Pentose shunt</keyword>
<comment type="similarity">
    <text evidence="4 11">Belongs to the transaldolase family. Type 2 subfamily.</text>
</comment>
<evidence type="ECO:0000313" key="14">
    <source>
        <dbReference type="Proteomes" id="UP000325292"/>
    </source>
</evidence>
<dbReference type="NCBIfam" id="TIGR00876">
    <property type="entry name" value="tal_mycobact"/>
    <property type="match status" value="1"/>
</dbReference>
<keyword evidence="12" id="KW-0312">Gluconeogenesis</keyword>
<dbReference type="Pfam" id="PF00342">
    <property type="entry name" value="PGI"/>
    <property type="match status" value="1"/>
</dbReference>
<dbReference type="Gene3D" id="3.20.20.70">
    <property type="entry name" value="Aldolase class I"/>
    <property type="match status" value="1"/>
</dbReference>
<dbReference type="EC" id="2.2.1.2" evidence="5 11"/>
<evidence type="ECO:0000256" key="3">
    <source>
        <dbReference type="ARBA" id="ARBA00004857"/>
    </source>
</evidence>
<dbReference type="NCBIfam" id="NF002881">
    <property type="entry name" value="PRK03343.1"/>
    <property type="match status" value="1"/>
</dbReference>
<dbReference type="HAMAP" id="MF_00493">
    <property type="entry name" value="Transaldolase_2"/>
    <property type="match status" value="1"/>
</dbReference>
<comment type="subcellular location">
    <subcellularLocation>
        <location evidence="2 11">Cytoplasm</location>
    </subcellularLocation>
</comment>
<keyword evidence="14" id="KW-1185">Reference proteome</keyword>
<keyword evidence="12" id="KW-0324">Glycolysis</keyword>
<dbReference type="InterPro" id="IPR018225">
    <property type="entry name" value="Transaldolase_AS"/>
</dbReference>
<keyword evidence="7 11" id="KW-0808">Transferase</keyword>
<dbReference type="PROSITE" id="PS01054">
    <property type="entry name" value="TRANSALDOLASE_1"/>
    <property type="match status" value="1"/>
</dbReference>
<protein>
    <recommendedName>
        <fullName evidence="5 11">Transaldolase</fullName>
        <ecNumber evidence="5 11">2.2.1.2</ecNumber>
    </recommendedName>
</protein>
<comment type="pathway">
    <text evidence="12">Carbohydrate degradation; glycolysis; D-glyceraldehyde 3-phosphate and glycerone phosphate from D-glucose: step 2/4.</text>
</comment>
<evidence type="ECO:0000313" key="13">
    <source>
        <dbReference type="EMBL" id="AUW94094.1"/>
    </source>
</evidence>
<comment type="function">
    <text evidence="1 11">Transaldolase is important for the balance of metabolites in the pentose-phosphate pathway.</text>
</comment>
<comment type="similarity">
    <text evidence="12">Belongs to the GPI family.</text>
</comment>
<keyword evidence="6 11" id="KW-0963">Cytoplasm</keyword>
<proteinExistence type="inferred from homology"/>
<keyword evidence="12" id="KW-0413">Isomerase</keyword>
<evidence type="ECO:0000256" key="5">
    <source>
        <dbReference type="ARBA" id="ARBA00013151"/>
    </source>
</evidence>
<dbReference type="InterPro" id="IPR004732">
    <property type="entry name" value="Transaldolase_2"/>
</dbReference>
<dbReference type="PROSITE" id="PS00958">
    <property type="entry name" value="TRANSALDOLASE_2"/>
    <property type="match status" value="1"/>
</dbReference>
<dbReference type="InterPro" id="IPR001585">
    <property type="entry name" value="TAL/FSA"/>
</dbReference>
<dbReference type="EMBL" id="CP019454">
    <property type="protein sequence ID" value="AUW94094.1"/>
    <property type="molecule type" value="Genomic_DNA"/>
</dbReference>
<evidence type="ECO:0000256" key="8">
    <source>
        <dbReference type="ARBA" id="ARBA00023126"/>
    </source>
</evidence>
<dbReference type="SUPFAM" id="SSF51569">
    <property type="entry name" value="Aldolase"/>
    <property type="match status" value="1"/>
</dbReference>
<evidence type="ECO:0000256" key="9">
    <source>
        <dbReference type="ARBA" id="ARBA00023270"/>
    </source>
</evidence>
<dbReference type="PROSITE" id="PS51463">
    <property type="entry name" value="P_GLUCOSE_ISOMERASE_3"/>
    <property type="match status" value="1"/>
</dbReference>
<dbReference type="Pfam" id="PF00923">
    <property type="entry name" value="TAL_FSA"/>
    <property type="match status" value="1"/>
</dbReference>
<evidence type="ECO:0000256" key="12">
    <source>
        <dbReference type="RuleBase" id="RU000612"/>
    </source>
</evidence>
<dbReference type="SUPFAM" id="SSF53697">
    <property type="entry name" value="SIS domain"/>
    <property type="match status" value="1"/>
</dbReference>
<dbReference type="InterPro" id="IPR013785">
    <property type="entry name" value="Aldolase_TIM"/>
</dbReference>
<dbReference type="CDD" id="cd05015">
    <property type="entry name" value="SIS_PGI_1"/>
    <property type="match status" value="1"/>
</dbReference>
<evidence type="ECO:0000256" key="4">
    <source>
        <dbReference type="ARBA" id="ARBA00008426"/>
    </source>
</evidence>
<reference evidence="13 14" key="1">
    <citation type="journal article" date="2019" name="Sci. Rep.">
        <title>Sulfobacillus thermotolerans: new insights into resistance and metabolic capacities of acidophilic chemolithotrophs.</title>
        <authorList>
            <person name="Panyushkina A.E."/>
            <person name="Babenko V.V."/>
            <person name="Nikitina A.S."/>
            <person name="Selezneva O.V."/>
            <person name="Tsaplina I.A."/>
            <person name="Letarova M.A."/>
            <person name="Kostryukova E.S."/>
            <person name="Letarov A.V."/>
        </authorList>
    </citation>
    <scope>NUCLEOTIDE SEQUENCE [LARGE SCALE GENOMIC DNA]</scope>
    <source>
        <strain evidence="13 14">Kr1</strain>
    </source>
</reference>
<comment type="catalytic activity">
    <reaction evidence="10 11">
        <text>D-sedoheptulose 7-phosphate + D-glyceraldehyde 3-phosphate = D-erythrose 4-phosphate + beta-D-fructose 6-phosphate</text>
        <dbReference type="Rhea" id="RHEA:17053"/>
        <dbReference type="ChEBI" id="CHEBI:16897"/>
        <dbReference type="ChEBI" id="CHEBI:57483"/>
        <dbReference type="ChEBI" id="CHEBI:57634"/>
        <dbReference type="ChEBI" id="CHEBI:59776"/>
        <dbReference type="EC" id="2.2.1.2"/>
    </reaction>
</comment>
<accession>A0ABN5H0Z8</accession>
<comment type="catalytic activity">
    <reaction evidence="12">
        <text>alpha-D-glucose 6-phosphate = beta-D-fructose 6-phosphate</text>
        <dbReference type="Rhea" id="RHEA:11816"/>
        <dbReference type="ChEBI" id="CHEBI:57634"/>
        <dbReference type="ChEBI" id="CHEBI:58225"/>
        <dbReference type="EC" id="5.3.1.9"/>
    </reaction>
</comment>
<comment type="pathway">
    <text evidence="3 11">Carbohydrate degradation; pentose phosphate pathway; D-glyceraldehyde 3-phosphate and beta-D-fructose 6-phosphate from D-ribose 5-phosphate and D-xylulose 5-phosphate (non-oxidative stage): step 2/3.</text>
</comment>
<dbReference type="PRINTS" id="PR00662">
    <property type="entry name" value="G6PISOMERASE"/>
</dbReference>
<organism evidence="13 14">
    <name type="scientific">Sulfobacillus thermotolerans</name>
    <dbReference type="NCBI Taxonomy" id="338644"/>
    <lineage>
        <taxon>Bacteria</taxon>
        <taxon>Bacillati</taxon>
        <taxon>Bacillota</taxon>
        <taxon>Clostridia</taxon>
        <taxon>Eubacteriales</taxon>
        <taxon>Clostridiales Family XVII. Incertae Sedis</taxon>
        <taxon>Sulfobacillus</taxon>
    </lineage>
</organism>
<dbReference type="Proteomes" id="UP000325292">
    <property type="component" value="Chromosome"/>
</dbReference>
<evidence type="ECO:0000256" key="10">
    <source>
        <dbReference type="ARBA" id="ARBA00048810"/>
    </source>
</evidence>
<feature type="active site" description="Schiff-base intermediate with substrate" evidence="11">
    <location>
        <position position="139"/>
    </location>
</feature>
<evidence type="ECO:0000256" key="11">
    <source>
        <dbReference type="HAMAP-Rule" id="MF_00493"/>
    </source>
</evidence>
<dbReference type="Gene3D" id="3.40.50.10490">
    <property type="entry name" value="Glucose-6-phosphate isomerase like protein, domain 1"/>
    <property type="match status" value="3"/>
</dbReference>
<gene>
    <name evidence="11" type="primary">tal</name>
    <name evidence="13" type="ORF">BXT84_09135</name>
</gene>
<evidence type="ECO:0000256" key="1">
    <source>
        <dbReference type="ARBA" id="ARBA00003518"/>
    </source>
</evidence>
<dbReference type="InterPro" id="IPR035476">
    <property type="entry name" value="SIS_PGI_1"/>
</dbReference>
<dbReference type="InterPro" id="IPR046348">
    <property type="entry name" value="SIS_dom_sf"/>
</dbReference>
<dbReference type="CDD" id="cd00955">
    <property type="entry name" value="Transaldolase_like"/>
    <property type="match status" value="1"/>
</dbReference>
<dbReference type="InterPro" id="IPR001672">
    <property type="entry name" value="G6P_Isomerase"/>
</dbReference>